<keyword evidence="1" id="KW-0378">Hydrolase</keyword>
<evidence type="ECO:0000256" key="1">
    <source>
        <dbReference type="ARBA" id="ARBA00022801"/>
    </source>
</evidence>
<dbReference type="EMBL" id="KV918885">
    <property type="protein sequence ID" value="OSX75967.1"/>
    <property type="molecule type" value="Genomic_DNA"/>
</dbReference>
<dbReference type="Gene3D" id="3.30.70.260">
    <property type="match status" value="1"/>
</dbReference>
<dbReference type="PROSITE" id="PS51671">
    <property type="entry name" value="ACT"/>
    <property type="match status" value="2"/>
</dbReference>
<sequence length="298" mass="31280">MAFVTGVVSLRAAAAARPVLCGGRRSAMAAAAGRSPPRMTSTDMPAATAAADAAAAAATRHAEAEKHAAGVTFDNEQGDGTTRLIVTGNDRPGLLDSLTAALNSCGVTVLRAVASTRDDGMVNDVFTVVRGGEKLRSEDLNTVRRQVMAVLNQSPSSSSLSKARAANLADNNGGAEVVAPGDRAGADPTVTKPSVYVDHSRGVSVFADNMASPDYTTLTVNAPDAPNLVSRILQVIGYLDINVRFAAMSSFNDEGVFRHDVYHLTDHDGKQVAEGKKEELRNNIFFMISTPNLDDDSY</sequence>
<dbReference type="GO" id="GO:0008773">
    <property type="term" value="F:[protein-PII] uridylyltransferase activity"/>
    <property type="evidence" value="ECO:0007669"/>
    <property type="project" value="InterPro"/>
</dbReference>
<dbReference type="PANTHER" id="PTHR47320">
    <property type="entry name" value="BIFUNCTIONAL URIDYLYLTRANSFERASE/URIDYLYL-REMOVING ENZYME"/>
    <property type="match status" value="1"/>
</dbReference>
<evidence type="ECO:0000259" key="2">
    <source>
        <dbReference type="PROSITE" id="PS51671"/>
    </source>
</evidence>
<dbReference type="CDD" id="cd04873">
    <property type="entry name" value="ACT_UUR-ACR-like"/>
    <property type="match status" value="1"/>
</dbReference>
<organism evidence="3 4">
    <name type="scientific">Porphyra umbilicalis</name>
    <name type="common">Purple laver</name>
    <name type="synonym">Red alga</name>
    <dbReference type="NCBI Taxonomy" id="2786"/>
    <lineage>
        <taxon>Eukaryota</taxon>
        <taxon>Rhodophyta</taxon>
        <taxon>Bangiophyceae</taxon>
        <taxon>Bangiales</taxon>
        <taxon>Bangiaceae</taxon>
        <taxon>Porphyra</taxon>
    </lineage>
</organism>
<proteinExistence type="predicted"/>
<dbReference type="PANTHER" id="PTHR47320:SF1">
    <property type="entry name" value="BIFUNCTIONAL URIDYLYLTRANSFERASE_URIDYLYL-REMOVING ENZYME"/>
    <property type="match status" value="1"/>
</dbReference>
<protein>
    <recommendedName>
        <fullName evidence="2">ACT domain-containing protein</fullName>
    </recommendedName>
</protein>
<dbReference type="InterPro" id="IPR002912">
    <property type="entry name" value="ACT_dom"/>
</dbReference>
<gene>
    <name evidence="3" type="ORF">BU14_0215s0027</name>
</gene>
<dbReference type="InterPro" id="IPR045865">
    <property type="entry name" value="ACT-like_dom_sf"/>
</dbReference>
<feature type="domain" description="ACT" evidence="2">
    <location>
        <begin position="83"/>
        <end position="158"/>
    </location>
</feature>
<evidence type="ECO:0000313" key="3">
    <source>
        <dbReference type="EMBL" id="OSX75967.1"/>
    </source>
</evidence>
<keyword evidence="4" id="KW-1185">Reference proteome</keyword>
<dbReference type="AlphaFoldDB" id="A0A1X6P544"/>
<dbReference type="InterPro" id="IPR010043">
    <property type="entry name" value="UTase/UR"/>
</dbReference>
<evidence type="ECO:0000313" key="4">
    <source>
        <dbReference type="Proteomes" id="UP000218209"/>
    </source>
</evidence>
<name>A0A1X6P544_PORUM</name>
<dbReference type="Proteomes" id="UP000218209">
    <property type="component" value="Unassembled WGS sequence"/>
</dbReference>
<dbReference type="GO" id="GO:0016787">
    <property type="term" value="F:hydrolase activity"/>
    <property type="evidence" value="ECO:0007669"/>
    <property type="project" value="UniProtKB-KW"/>
</dbReference>
<reference evidence="3 4" key="1">
    <citation type="submission" date="2017-03" db="EMBL/GenBank/DDBJ databases">
        <title>WGS assembly of Porphyra umbilicalis.</title>
        <authorList>
            <person name="Brawley S.H."/>
            <person name="Blouin N.A."/>
            <person name="Ficko-Blean E."/>
            <person name="Wheeler G.L."/>
            <person name="Lohr M."/>
            <person name="Goodson H.V."/>
            <person name="Jenkins J.W."/>
            <person name="Blaby-Haas C.E."/>
            <person name="Helliwell K.E."/>
            <person name="Chan C."/>
            <person name="Marriage T."/>
            <person name="Bhattacharya D."/>
            <person name="Klein A.S."/>
            <person name="Badis Y."/>
            <person name="Brodie J."/>
            <person name="Cao Y."/>
            <person name="Collen J."/>
            <person name="Dittami S.M."/>
            <person name="Gachon C.M."/>
            <person name="Green B.R."/>
            <person name="Karpowicz S."/>
            <person name="Kim J.W."/>
            <person name="Kudahl U."/>
            <person name="Lin S."/>
            <person name="Michel G."/>
            <person name="Mittag M."/>
            <person name="Olson B.J."/>
            <person name="Pangilinan J."/>
            <person name="Peng Y."/>
            <person name="Qiu H."/>
            <person name="Shu S."/>
            <person name="Singer J.T."/>
            <person name="Smith A.G."/>
            <person name="Sprecher B.N."/>
            <person name="Wagner V."/>
            <person name="Wang W."/>
            <person name="Wang Z.-Y."/>
            <person name="Yan J."/>
            <person name="Yarish C."/>
            <person name="Zoeuner-Riek S."/>
            <person name="Zhuang Y."/>
            <person name="Zou Y."/>
            <person name="Lindquist E.A."/>
            <person name="Grimwood J."/>
            <person name="Barry K."/>
            <person name="Rokhsar D.S."/>
            <person name="Schmutz J."/>
            <person name="Stiller J.W."/>
            <person name="Grossman A.R."/>
            <person name="Prochnik S.E."/>
        </authorList>
    </citation>
    <scope>NUCLEOTIDE SEQUENCE [LARGE SCALE GENOMIC DNA]</scope>
    <source>
        <strain evidence="3">4086291</strain>
    </source>
</reference>
<dbReference type="OrthoDB" id="496180at2759"/>
<accession>A0A1X6P544</accession>
<dbReference type="SUPFAM" id="SSF55021">
    <property type="entry name" value="ACT-like"/>
    <property type="match status" value="2"/>
</dbReference>
<feature type="domain" description="ACT" evidence="2">
    <location>
        <begin position="217"/>
        <end position="296"/>
    </location>
</feature>